<keyword evidence="3" id="KW-1185">Reference proteome</keyword>
<keyword evidence="2" id="KW-0540">Nuclease</keyword>
<reference evidence="2 3" key="1">
    <citation type="submission" date="2018-04" db="EMBL/GenBank/DDBJ databases">
        <title>Genome sequencing of Flavobacterium sp. HYN0048.</title>
        <authorList>
            <person name="Yi H."/>
            <person name="Baek C."/>
        </authorList>
    </citation>
    <scope>NUCLEOTIDE SEQUENCE [LARGE SCALE GENOMIC DNA]</scope>
    <source>
        <strain evidence="2 3">HYN0048</strain>
    </source>
</reference>
<dbReference type="Gene3D" id="3.60.10.10">
    <property type="entry name" value="Endonuclease/exonuclease/phosphatase"/>
    <property type="match status" value="1"/>
</dbReference>
<name>A0A2S0RJS7_9FLAO</name>
<organism evidence="2 3">
    <name type="scientific">Flavobacterium magnum</name>
    <dbReference type="NCBI Taxonomy" id="2162713"/>
    <lineage>
        <taxon>Bacteria</taxon>
        <taxon>Pseudomonadati</taxon>
        <taxon>Bacteroidota</taxon>
        <taxon>Flavobacteriia</taxon>
        <taxon>Flavobacteriales</taxon>
        <taxon>Flavobacteriaceae</taxon>
        <taxon>Flavobacterium</taxon>
    </lineage>
</organism>
<dbReference type="Pfam" id="PF03372">
    <property type="entry name" value="Exo_endo_phos"/>
    <property type="match status" value="1"/>
</dbReference>
<proteinExistence type="predicted"/>
<dbReference type="GO" id="GO:0004527">
    <property type="term" value="F:exonuclease activity"/>
    <property type="evidence" value="ECO:0007669"/>
    <property type="project" value="UniProtKB-KW"/>
</dbReference>
<dbReference type="RefSeq" id="WP_108372488.1">
    <property type="nucleotide sequence ID" value="NZ_CP028811.1"/>
</dbReference>
<dbReference type="OrthoDB" id="583592at2"/>
<dbReference type="AlphaFoldDB" id="A0A2S0RJS7"/>
<feature type="domain" description="Endonuclease/exonuclease/phosphatase" evidence="1">
    <location>
        <begin position="4"/>
        <end position="227"/>
    </location>
</feature>
<accession>A0A2S0RJS7</accession>
<dbReference type="InterPro" id="IPR036691">
    <property type="entry name" value="Endo/exonu/phosph_ase_sf"/>
</dbReference>
<evidence type="ECO:0000313" key="3">
    <source>
        <dbReference type="Proteomes" id="UP000244193"/>
    </source>
</evidence>
<dbReference type="InterPro" id="IPR005135">
    <property type="entry name" value="Endo/exonuclease/phosphatase"/>
</dbReference>
<dbReference type="Proteomes" id="UP000244193">
    <property type="component" value="Chromosome"/>
</dbReference>
<evidence type="ECO:0000259" key="1">
    <source>
        <dbReference type="Pfam" id="PF03372"/>
    </source>
</evidence>
<dbReference type="SUPFAM" id="SSF56219">
    <property type="entry name" value="DNase I-like"/>
    <property type="match status" value="1"/>
</dbReference>
<keyword evidence="2" id="KW-0378">Hydrolase</keyword>
<protein>
    <submittedName>
        <fullName evidence="2">Exonuclease</fullName>
    </submittedName>
</protein>
<dbReference type="EMBL" id="CP028811">
    <property type="protein sequence ID" value="AWA30972.1"/>
    <property type="molecule type" value="Genomic_DNA"/>
</dbReference>
<dbReference type="KEGG" id="fmg:HYN48_13280"/>
<gene>
    <name evidence="2" type="ORF">HYN48_13280</name>
</gene>
<keyword evidence="2" id="KW-0269">Exonuclease</keyword>
<sequence length="236" mass="27524">MKIITWNCNMAFRNKAEFILKHAPDILIVPECENPDRLKFPIGIPQPSQIIWHGENQNKGLGVFSYSNYKLELLDCHNDNFKNILPIAVTGGKIDFTLFAVWANNPQDKDGTYVTQIWKAINFYSSLLSTKTILIGDFNSNTIWDKPRREGNHSTVVEKLNEKNITSVYHKFYSQNQGSEQHPTLYMYRNESKPYHIDYCFASEDFIKLLEHVEIGKYQDWTKLSDHKPLIVKFDM</sequence>
<evidence type="ECO:0000313" key="2">
    <source>
        <dbReference type="EMBL" id="AWA30972.1"/>
    </source>
</evidence>